<dbReference type="AlphaFoldDB" id="A0A943LZD8"/>
<comment type="caution">
    <text evidence="3">The sequence shown here is derived from an EMBL/GenBank/DDBJ whole genome shotgun (WGS) entry which is preliminary data.</text>
</comment>
<feature type="domain" description="HTH merR-type" evidence="2">
    <location>
        <begin position="1"/>
        <end position="18"/>
    </location>
</feature>
<dbReference type="InterPro" id="IPR000551">
    <property type="entry name" value="MerR-type_HTH_dom"/>
</dbReference>
<sequence>MMATIKDVAKRAGVSPST</sequence>
<gene>
    <name evidence="3" type="ORF">KH901_05495</name>
</gene>
<dbReference type="InterPro" id="IPR010982">
    <property type="entry name" value="Lambda_DNA-bd_dom_sf"/>
</dbReference>
<evidence type="ECO:0000259" key="1">
    <source>
        <dbReference type="PROSITE" id="PS50932"/>
    </source>
</evidence>
<dbReference type="InterPro" id="IPR000843">
    <property type="entry name" value="HTH_LacI"/>
</dbReference>
<name>A0A943LZD8_STRVE</name>
<organism evidence="3 4">
    <name type="scientific">Streptococcus vestibularis</name>
    <dbReference type="NCBI Taxonomy" id="1343"/>
    <lineage>
        <taxon>Bacteria</taxon>
        <taxon>Bacillati</taxon>
        <taxon>Bacillota</taxon>
        <taxon>Bacilli</taxon>
        <taxon>Lactobacillales</taxon>
        <taxon>Streptococcaceae</taxon>
        <taxon>Streptococcus</taxon>
    </lineage>
</organism>
<dbReference type="Proteomes" id="UP000703822">
    <property type="component" value="Unassembled WGS sequence"/>
</dbReference>
<reference evidence="3" key="1">
    <citation type="submission" date="2021-05" db="EMBL/GenBank/DDBJ databases">
        <title>Infant gut strain persistence is associated with maternal origin, phylogeny, and functional potential including surface adhesion and iron acquisition.</title>
        <authorList>
            <person name="Lou Y.C."/>
        </authorList>
    </citation>
    <scope>NUCLEOTIDE SEQUENCE</scope>
    <source>
        <strain evidence="3">L3_122_031G1_dasL3_122_031G1_maxbin2.maxbin.025s ta_sub</strain>
    </source>
</reference>
<accession>A0A943LZD8</accession>
<evidence type="ECO:0000259" key="2">
    <source>
        <dbReference type="PROSITE" id="PS50937"/>
    </source>
</evidence>
<protein>
    <submittedName>
        <fullName evidence="3">LacI family DNA-binding transcriptional regulator</fullName>
    </submittedName>
</protein>
<keyword evidence="3" id="KW-0238">DNA-binding</keyword>
<dbReference type="GO" id="GO:0006355">
    <property type="term" value="P:regulation of DNA-templated transcription"/>
    <property type="evidence" value="ECO:0007669"/>
    <property type="project" value="InterPro"/>
</dbReference>
<evidence type="ECO:0000313" key="4">
    <source>
        <dbReference type="Proteomes" id="UP000703822"/>
    </source>
</evidence>
<feature type="non-terminal residue" evidence="3">
    <location>
        <position position="18"/>
    </location>
</feature>
<dbReference type="PROSITE" id="PS50937">
    <property type="entry name" value="HTH_MERR_2"/>
    <property type="match status" value="1"/>
</dbReference>
<proteinExistence type="predicted"/>
<dbReference type="EMBL" id="JAHAGS010000113">
    <property type="protein sequence ID" value="MBS6097903.1"/>
    <property type="molecule type" value="Genomic_DNA"/>
</dbReference>
<dbReference type="GO" id="GO:0003677">
    <property type="term" value="F:DNA binding"/>
    <property type="evidence" value="ECO:0007669"/>
    <property type="project" value="UniProtKB-KW"/>
</dbReference>
<feature type="domain" description="HTH lacI-type" evidence="1">
    <location>
        <begin position="3"/>
        <end position="18"/>
    </location>
</feature>
<dbReference type="PROSITE" id="PS50932">
    <property type="entry name" value="HTH_LACI_2"/>
    <property type="match status" value="1"/>
</dbReference>
<evidence type="ECO:0000313" key="3">
    <source>
        <dbReference type="EMBL" id="MBS6097903.1"/>
    </source>
</evidence>
<dbReference type="Gene3D" id="1.10.260.40">
    <property type="entry name" value="lambda repressor-like DNA-binding domains"/>
    <property type="match status" value="1"/>
</dbReference>